<evidence type="ECO:0000256" key="3">
    <source>
        <dbReference type="ARBA" id="ARBA00022630"/>
    </source>
</evidence>
<dbReference type="Pfam" id="PF01565">
    <property type="entry name" value="FAD_binding_4"/>
    <property type="match status" value="1"/>
</dbReference>
<dbReference type="InterPro" id="IPR016166">
    <property type="entry name" value="FAD-bd_PCMH"/>
</dbReference>
<evidence type="ECO:0000256" key="5">
    <source>
        <dbReference type="ARBA" id="ARBA00023002"/>
    </source>
</evidence>
<dbReference type="GO" id="GO:0016491">
    <property type="term" value="F:oxidoreductase activity"/>
    <property type="evidence" value="ECO:0007669"/>
    <property type="project" value="UniProtKB-KW"/>
</dbReference>
<comment type="cofactor">
    <cofactor evidence="1">
        <name>FAD</name>
        <dbReference type="ChEBI" id="CHEBI:57692"/>
    </cofactor>
</comment>
<dbReference type="Gene3D" id="3.30.465.10">
    <property type="match status" value="1"/>
</dbReference>
<dbReference type="PROSITE" id="PS51387">
    <property type="entry name" value="FAD_PCMH"/>
    <property type="match status" value="1"/>
</dbReference>
<evidence type="ECO:0000313" key="8">
    <source>
        <dbReference type="Proteomes" id="UP000185124"/>
    </source>
</evidence>
<dbReference type="RefSeq" id="WP_074308519.1">
    <property type="nucleotide sequence ID" value="NZ_FSQT01000001.1"/>
</dbReference>
<organism evidence="7 8">
    <name type="scientific">Micromonospora cremea</name>
    <dbReference type="NCBI Taxonomy" id="709881"/>
    <lineage>
        <taxon>Bacteria</taxon>
        <taxon>Bacillati</taxon>
        <taxon>Actinomycetota</taxon>
        <taxon>Actinomycetes</taxon>
        <taxon>Micromonosporales</taxon>
        <taxon>Micromonosporaceae</taxon>
        <taxon>Micromonospora</taxon>
    </lineage>
</organism>
<dbReference type="InterPro" id="IPR050416">
    <property type="entry name" value="FAD-linked_Oxidoreductase"/>
</dbReference>
<dbReference type="Gene3D" id="3.40.462.20">
    <property type="match status" value="1"/>
</dbReference>
<dbReference type="PROSITE" id="PS51318">
    <property type="entry name" value="TAT"/>
    <property type="match status" value="1"/>
</dbReference>
<sequence length="557" mass="60742">MSDVSRRKVLLGGAAALGGAAGIGLSAGAPARPAAAGLPVGAPQLTSSGEAVTVTPSDARYADMVYGSNRRWTGSPEYIRVVQNTQQVVDAVQDAVRARKRLSVRSGGHCYEDFVYNADVEVVIDLSVMRAVYYDDARRAFVVEAGATLYEVYLELYRSQGVTIPGGSCGSVGAGGHICGGGFGLLSRLHGLTVDHVYGVEVVVVDQRGRARSVIATWDQGDPNRDLWWAHTGAGGGNFGIVTRYFLRTPGTENRPPSEQLPKPPGQVYSHSLSWDWADMTESRFRTLLKNFGTWHEANSSPGSPYAGLHSSLALNTAASGEISMSTQMEASRPGAAQRLEAFISAVSAGLSAPRPMRVRAGEQEARPEFFVPQAVQWYQSIRSSGGGGSWTRRSDYKSTYMLTGFPDDQIATIYRHLTNTENSSDLLQVSSYGCQINAVQAGATAVAHRNSILKLQYQNYWSDPAEEAGKVAWLRDFYRDVYRSTGGVPVFNGVTDGCYVNYPDADLNDPQWNTSGVPWHDLYYKENYPRLQQVKRRWDPTNTFRHTQSVRLPGVA</sequence>
<dbReference type="InterPro" id="IPR006311">
    <property type="entry name" value="TAT_signal"/>
</dbReference>
<dbReference type="InterPro" id="IPR016169">
    <property type="entry name" value="FAD-bd_PCMH_sub2"/>
</dbReference>
<dbReference type="OrthoDB" id="545125at2"/>
<comment type="similarity">
    <text evidence="2">Belongs to the oxygen-dependent FAD-linked oxidoreductase family.</text>
</comment>
<gene>
    <name evidence="7" type="ORF">SAMN04489832_0600</name>
</gene>
<keyword evidence="3" id="KW-0285">Flavoprotein</keyword>
<accession>A0A1N5U5I2</accession>
<dbReference type="EMBL" id="FSQT01000001">
    <property type="protein sequence ID" value="SIM55577.1"/>
    <property type="molecule type" value="Genomic_DNA"/>
</dbReference>
<keyword evidence="8" id="KW-1185">Reference proteome</keyword>
<keyword evidence="5" id="KW-0560">Oxidoreductase</keyword>
<evidence type="ECO:0000256" key="4">
    <source>
        <dbReference type="ARBA" id="ARBA00022827"/>
    </source>
</evidence>
<proteinExistence type="inferred from homology"/>
<evidence type="ECO:0000259" key="6">
    <source>
        <dbReference type="PROSITE" id="PS51387"/>
    </source>
</evidence>
<dbReference type="PANTHER" id="PTHR42973:SF39">
    <property type="entry name" value="FAD-BINDING PCMH-TYPE DOMAIN-CONTAINING PROTEIN"/>
    <property type="match status" value="1"/>
</dbReference>
<evidence type="ECO:0000256" key="1">
    <source>
        <dbReference type="ARBA" id="ARBA00001974"/>
    </source>
</evidence>
<dbReference type="Pfam" id="PF08031">
    <property type="entry name" value="BBE"/>
    <property type="match status" value="1"/>
</dbReference>
<dbReference type="SUPFAM" id="SSF56176">
    <property type="entry name" value="FAD-binding/transporter-associated domain-like"/>
    <property type="match status" value="1"/>
</dbReference>
<dbReference type="AlphaFoldDB" id="A0A1N5U5I2"/>
<protein>
    <submittedName>
        <fullName evidence="7">FAD/FMN-containing dehydrogenase</fullName>
    </submittedName>
</protein>
<dbReference type="Proteomes" id="UP000185124">
    <property type="component" value="Unassembled WGS sequence"/>
</dbReference>
<dbReference type="GO" id="GO:0071949">
    <property type="term" value="F:FAD binding"/>
    <property type="evidence" value="ECO:0007669"/>
    <property type="project" value="InterPro"/>
</dbReference>
<dbReference type="InterPro" id="IPR036318">
    <property type="entry name" value="FAD-bd_PCMH-like_sf"/>
</dbReference>
<dbReference type="STRING" id="709881.SAMN04489832_0600"/>
<name>A0A1N5U5I2_9ACTN</name>
<evidence type="ECO:0000256" key="2">
    <source>
        <dbReference type="ARBA" id="ARBA00005466"/>
    </source>
</evidence>
<reference evidence="8" key="1">
    <citation type="submission" date="2016-12" db="EMBL/GenBank/DDBJ databases">
        <authorList>
            <person name="Varghese N."/>
            <person name="Submissions S."/>
        </authorList>
    </citation>
    <scope>NUCLEOTIDE SEQUENCE [LARGE SCALE GENOMIC DNA]</scope>
    <source>
        <strain evidence="8">DSM 45599</strain>
    </source>
</reference>
<dbReference type="PANTHER" id="PTHR42973">
    <property type="entry name" value="BINDING OXIDOREDUCTASE, PUTATIVE (AFU_ORTHOLOGUE AFUA_1G17690)-RELATED"/>
    <property type="match status" value="1"/>
</dbReference>
<evidence type="ECO:0000313" key="7">
    <source>
        <dbReference type="EMBL" id="SIM55577.1"/>
    </source>
</evidence>
<feature type="domain" description="FAD-binding PCMH-type" evidence="6">
    <location>
        <begin position="71"/>
        <end position="252"/>
    </location>
</feature>
<keyword evidence="4" id="KW-0274">FAD</keyword>
<dbReference type="InterPro" id="IPR012951">
    <property type="entry name" value="BBE"/>
</dbReference>
<dbReference type="InterPro" id="IPR006094">
    <property type="entry name" value="Oxid_FAD_bind_N"/>
</dbReference>